<dbReference type="Pfam" id="PF13365">
    <property type="entry name" value="Trypsin_2"/>
    <property type="match status" value="1"/>
</dbReference>
<feature type="compositionally biased region" description="Polar residues" evidence="3">
    <location>
        <begin position="23"/>
        <end position="58"/>
    </location>
</feature>
<dbReference type="eggNOG" id="COG0265">
    <property type="taxonomic scope" value="Bacteria"/>
</dbReference>
<feature type="compositionally biased region" description="Gly residues" evidence="3">
    <location>
        <begin position="60"/>
        <end position="70"/>
    </location>
</feature>
<keyword evidence="4" id="KW-1133">Transmembrane helix</keyword>
<evidence type="ECO:0000313" key="6">
    <source>
        <dbReference type="EMBL" id="EFG26002.1"/>
    </source>
</evidence>
<dbReference type="EMBL" id="ADCX01000007">
    <property type="protein sequence ID" value="EFG26002.1"/>
    <property type="molecule type" value="Genomic_DNA"/>
</dbReference>
<dbReference type="Pfam" id="PF13180">
    <property type="entry name" value="PDZ_2"/>
    <property type="match status" value="1"/>
</dbReference>
<evidence type="ECO:0000313" key="7">
    <source>
        <dbReference type="Proteomes" id="UP000005777"/>
    </source>
</evidence>
<feature type="region of interest" description="Disordered" evidence="3">
    <location>
        <begin position="1"/>
        <end position="207"/>
    </location>
</feature>
<protein>
    <recommendedName>
        <fullName evidence="5">PDZ domain-containing protein</fullName>
    </recommendedName>
</protein>
<dbReference type="InterPro" id="IPR036034">
    <property type="entry name" value="PDZ_sf"/>
</dbReference>
<sequence length="627" mass="64121">MTDSNNFSSYPNKADQADGYDPNAQQAGKATNQGPDSQANQGTAGSAPTQRITPNQYGQYAGGYNPGQGYGQTAPAQSGQTRQFGQIQPSGQAQPNPTQPIQQTQRMSYAQPSPISSPIPSPVYGQTSQGQQQSQYRQNLSSQQSPQYGQYSQYGPGQYSSSQYPGTSYSAGSQYGQQPQYGQPAANGYAAQAGTGNSTAQNPFVNPASGTSTTVLAGKSAGRSKEHGVRNALISGLVALLVSLLVLGIGWAGIRNTISNTTTSTVAPNSSTGGSGSTDTIISGSTNWKTVAKKVAASVVSITITSSGREIMGSGVIIDKKGDIITNNHVASNSGDMTVTLSNGDMYKASIVGSDSTTDIAVVRIKNPPKNLTYATFANSDNLAVGESVMAIGNPLGYENTATTGVVSALNRPVTLSENSTNSYSSGSDDNTVYTNTVQIDAAINSGNSGGPSFNASGKIIGINTAIASTASSSSSGNAGSIGIGFAIPANTVKWVADEIIKSGKVEHVTLGVTVQTGTATVGSATRAGATVKSVSDDSSASAAGLQTGDTIVAYNGNTVGSVESLLGYVRSTQKNSSVTVTVIRDGKYVTVKAQMTHAESKSSSSNSGSDDNNNNNNDDNNNDDGE</sequence>
<keyword evidence="4" id="KW-0472">Membrane</keyword>
<dbReference type="InterPro" id="IPR001940">
    <property type="entry name" value="Peptidase_S1C"/>
</dbReference>
<proteinExistence type="predicted"/>
<name>W5IGL4_SCAIO</name>
<comment type="caution">
    <text evidence="6">The sequence shown here is derived from an EMBL/GenBank/DDBJ whole genome shotgun (WGS) entry which is preliminary data.</text>
</comment>
<feature type="domain" description="PDZ" evidence="5">
    <location>
        <begin position="497"/>
        <end position="585"/>
    </location>
</feature>
<feature type="compositionally biased region" description="Low complexity" evidence="3">
    <location>
        <begin position="603"/>
        <end position="620"/>
    </location>
</feature>
<feature type="region of interest" description="Disordered" evidence="3">
    <location>
        <begin position="596"/>
        <end position="627"/>
    </location>
</feature>
<dbReference type="GO" id="GO:0006508">
    <property type="term" value="P:proteolysis"/>
    <property type="evidence" value="ECO:0007669"/>
    <property type="project" value="UniProtKB-KW"/>
</dbReference>
<dbReference type="PANTHER" id="PTHR43343:SF3">
    <property type="entry name" value="PROTEASE DO-LIKE 8, CHLOROPLASTIC"/>
    <property type="match status" value="1"/>
</dbReference>
<feature type="compositionally biased region" description="Polar residues" evidence="3">
    <location>
        <begin position="74"/>
        <end position="91"/>
    </location>
</feature>
<evidence type="ECO:0000256" key="2">
    <source>
        <dbReference type="ARBA" id="ARBA00022801"/>
    </source>
</evidence>
<feature type="compositionally biased region" description="Polar residues" evidence="3">
    <location>
        <begin position="194"/>
        <end position="207"/>
    </location>
</feature>
<evidence type="ECO:0000259" key="5">
    <source>
        <dbReference type="PROSITE" id="PS50106"/>
    </source>
</evidence>
<dbReference type="PANTHER" id="PTHR43343">
    <property type="entry name" value="PEPTIDASE S12"/>
    <property type="match status" value="1"/>
</dbReference>
<evidence type="ECO:0000256" key="1">
    <source>
        <dbReference type="ARBA" id="ARBA00022670"/>
    </source>
</evidence>
<feature type="compositionally biased region" description="Low complexity" evidence="3">
    <location>
        <begin position="126"/>
        <end position="186"/>
    </location>
</feature>
<evidence type="ECO:0000256" key="3">
    <source>
        <dbReference type="SAM" id="MobiDB-lite"/>
    </source>
</evidence>
<reference evidence="6 7" key="1">
    <citation type="submission" date="2012-01" db="EMBL/GenBank/DDBJ databases">
        <title>The Genome Sequence of Scardovia inopinata F0304.</title>
        <authorList>
            <consortium name="The Broad Institute Genome Sequencing Platform"/>
            <person name="Earl A."/>
            <person name="Ward D."/>
            <person name="Feldgarden M."/>
            <person name="Gevers D."/>
            <person name="Izard J."/>
            <person name="Baranova O.V."/>
            <person name="Blanton J.M."/>
            <person name="Tanner A.C."/>
            <person name="Dewhirst F.E."/>
            <person name="Young S.K."/>
            <person name="Zeng Q."/>
            <person name="Gargeya S."/>
            <person name="Fitzgerald M."/>
            <person name="Haas B."/>
            <person name="Abouelleil A."/>
            <person name="Alvarado L."/>
            <person name="Arachchi H.M."/>
            <person name="Berlin A."/>
            <person name="Chapman S.B."/>
            <person name="Gearin G."/>
            <person name="Goldberg J."/>
            <person name="Griggs A."/>
            <person name="Gujja S."/>
            <person name="Hansen M."/>
            <person name="Heiman D."/>
            <person name="Howarth C."/>
            <person name="Larimer J."/>
            <person name="Lui A."/>
            <person name="MacDonald P.J."/>
            <person name="McCowen C."/>
            <person name="Montmayeur A."/>
            <person name="Murphy C."/>
            <person name="Neiman D."/>
            <person name="Pearson M."/>
            <person name="Priest M."/>
            <person name="Roberts A."/>
            <person name="Saif S."/>
            <person name="Shea T."/>
            <person name="Sisk P."/>
            <person name="Stolte C."/>
            <person name="Sykes S."/>
            <person name="Wortman J."/>
            <person name="Nusbaum C."/>
            <person name="Birren B."/>
        </authorList>
    </citation>
    <scope>NUCLEOTIDE SEQUENCE [LARGE SCALE GENOMIC DNA]</scope>
    <source>
        <strain evidence="6 7">F0304</strain>
    </source>
</reference>
<dbReference type="InterPro" id="IPR009003">
    <property type="entry name" value="Peptidase_S1_PA"/>
</dbReference>
<dbReference type="InterPro" id="IPR001478">
    <property type="entry name" value="PDZ"/>
</dbReference>
<dbReference type="RefSeq" id="WP_006293459.1">
    <property type="nucleotide sequence ID" value="NZ_GG770226.1"/>
</dbReference>
<dbReference type="PROSITE" id="PS50106">
    <property type="entry name" value="PDZ"/>
    <property type="match status" value="1"/>
</dbReference>
<dbReference type="Gene3D" id="2.40.10.120">
    <property type="match status" value="1"/>
</dbReference>
<dbReference type="PRINTS" id="PR00834">
    <property type="entry name" value="PROTEASES2C"/>
</dbReference>
<organism evidence="6 7">
    <name type="scientific">Scardovia inopinata F0304</name>
    <dbReference type="NCBI Taxonomy" id="641146"/>
    <lineage>
        <taxon>Bacteria</taxon>
        <taxon>Bacillati</taxon>
        <taxon>Actinomycetota</taxon>
        <taxon>Actinomycetes</taxon>
        <taxon>Bifidobacteriales</taxon>
        <taxon>Bifidobacteriaceae</taxon>
        <taxon>Scardovia</taxon>
    </lineage>
</organism>
<gene>
    <name evidence="6" type="ORF">HMPREF9020_01071</name>
</gene>
<dbReference type="SMART" id="SM00228">
    <property type="entry name" value="PDZ"/>
    <property type="match status" value="1"/>
</dbReference>
<keyword evidence="7" id="KW-1185">Reference proteome</keyword>
<dbReference type="HOGENOM" id="CLU_020120_3_8_11"/>
<accession>W5IGL4</accession>
<dbReference type="Proteomes" id="UP000005777">
    <property type="component" value="Unassembled WGS sequence"/>
</dbReference>
<dbReference type="InterPro" id="IPR051201">
    <property type="entry name" value="Chloro_Bact_Ser_Proteases"/>
</dbReference>
<feature type="transmembrane region" description="Helical" evidence="4">
    <location>
        <begin position="232"/>
        <end position="254"/>
    </location>
</feature>
<feature type="compositionally biased region" description="Polar residues" evidence="3">
    <location>
        <begin position="1"/>
        <end position="11"/>
    </location>
</feature>
<evidence type="ECO:0000256" key="4">
    <source>
        <dbReference type="SAM" id="Phobius"/>
    </source>
</evidence>
<feature type="compositionally biased region" description="Low complexity" evidence="3">
    <location>
        <begin position="92"/>
        <end position="105"/>
    </location>
</feature>
<dbReference type="SUPFAM" id="SSF50156">
    <property type="entry name" value="PDZ domain-like"/>
    <property type="match status" value="1"/>
</dbReference>
<dbReference type="AlphaFoldDB" id="W5IGL4"/>
<keyword evidence="4" id="KW-0812">Transmembrane</keyword>
<keyword evidence="1" id="KW-0645">Protease</keyword>
<dbReference type="GO" id="GO:0004252">
    <property type="term" value="F:serine-type endopeptidase activity"/>
    <property type="evidence" value="ECO:0007669"/>
    <property type="project" value="InterPro"/>
</dbReference>
<dbReference type="SUPFAM" id="SSF50494">
    <property type="entry name" value="Trypsin-like serine proteases"/>
    <property type="match status" value="1"/>
</dbReference>
<keyword evidence="2" id="KW-0378">Hydrolase</keyword>
<dbReference type="Gene3D" id="2.30.42.10">
    <property type="match status" value="1"/>
</dbReference>